<dbReference type="EMBL" id="CM042011">
    <property type="protein sequence ID" value="KAI3768820.1"/>
    <property type="molecule type" value="Genomic_DNA"/>
</dbReference>
<accession>A0ACB9FD75</accession>
<gene>
    <name evidence="1" type="ORF">L2E82_19655</name>
</gene>
<comment type="caution">
    <text evidence="1">The sequence shown here is derived from an EMBL/GenBank/DDBJ whole genome shotgun (WGS) entry which is preliminary data.</text>
</comment>
<name>A0ACB9FD75_CICIN</name>
<organism evidence="1 2">
    <name type="scientific">Cichorium intybus</name>
    <name type="common">Chicory</name>
    <dbReference type="NCBI Taxonomy" id="13427"/>
    <lineage>
        <taxon>Eukaryota</taxon>
        <taxon>Viridiplantae</taxon>
        <taxon>Streptophyta</taxon>
        <taxon>Embryophyta</taxon>
        <taxon>Tracheophyta</taxon>
        <taxon>Spermatophyta</taxon>
        <taxon>Magnoliopsida</taxon>
        <taxon>eudicotyledons</taxon>
        <taxon>Gunneridae</taxon>
        <taxon>Pentapetalae</taxon>
        <taxon>asterids</taxon>
        <taxon>campanulids</taxon>
        <taxon>Asterales</taxon>
        <taxon>Asteraceae</taxon>
        <taxon>Cichorioideae</taxon>
        <taxon>Cichorieae</taxon>
        <taxon>Cichoriinae</taxon>
        <taxon>Cichorium</taxon>
    </lineage>
</organism>
<sequence length="686" mass="77534">MSNACAILPGICSLPVVKHTTFRRTVSARFKPLSSVRSSAVSTKQSLMTTTNFEDDSTLKGEHLETKVEHISLKDYFEQSRDLLMKSDGGPPRWFSPLECGSRLTNSPLLLSLPGVDGTGLSLLLHHQRLGEIFDIWCLHIPTTDRTPFTDIVKLVEKTVTSENYNFPNRPIYLVGESIGGCLALAVAARIPHIDLVLVLANPATSFGKSQLQPLLPILKFIPHHIRPGLPYMMSLITGVPLRAMMSATEKILPSQQTITDLSEAVAALFSYFSDLGDVFTVEIVLWKLKMIESACEYSNSCLNSVTAQTLILTSGNDQLLPSVQEGERLYQILEKSQIRTFPDFSHALFLEENFDLLTVIKGAGFYRRAKHTDYASDFLPPTPREIKDIVDSARWLEVVTSPVMLSTLEDGKIVRSLSGIPSEGPVLFVGCHNMLGLEVAQMIRRFLIERNFIIRGVAHPMLFKKLKKDGKMPDLATYDVTRVLGAVPVSASNLYKLFSMKSHVLLYPGGAREALHRKGEEYKLFWPEQSEFVRMAARFGATIIPFGAVGEDDFAQLILDYDDQMKIPFLKDYIKEVTDETIKLRSEMEGEIANQDLHMPIFIPKVPGRYYYLFGKPIKTEGRKQELRNRKKAHQVYIEVKREVEKCLAYCKRKREYDPYRNIIPRFMYQATHGLETQVPTFDLD</sequence>
<dbReference type="Proteomes" id="UP001055811">
    <property type="component" value="Linkage Group LG03"/>
</dbReference>
<evidence type="ECO:0000313" key="2">
    <source>
        <dbReference type="Proteomes" id="UP001055811"/>
    </source>
</evidence>
<proteinExistence type="predicted"/>
<reference evidence="1 2" key="2">
    <citation type="journal article" date="2022" name="Mol. Ecol. Resour.">
        <title>The genomes of chicory, endive, great burdock and yacon provide insights into Asteraceae paleo-polyploidization history and plant inulin production.</title>
        <authorList>
            <person name="Fan W."/>
            <person name="Wang S."/>
            <person name="Wang H."/>
            <person name="Wang A."/>
            <person name="Jiang F."/>
            <person name="Liu H."/>
            <person name="Zhao H."/>
            <person name="Xu D."/>
            <person name="Zhang Y."/>
        </authorList>
    </citation>
    <scope>NUCLEOTIDE SEQUENCE [LARGE SCALE GENOMIC DNA]</scope>
    <source>
        <strain evidence="2">cv. Punajuju</strain>
        <tissue evidence="1">Leaves</tissue>
    </source>
</reference>
<keyword evidence="2" id="KW-1185">Reference proteome</keyword>
<protein>
    <submittedName>
        <fullName evidence="1">Uncharacterized protein</fullName>
    </submittedName>
</protein>
<reference evidence="2" key="1">
    <citation type="journal article" date="2022" name="Mol. Ecol. Resour.">
        <title>The genomes of chicory, endive, great burdock and yacon provide insights into Asteraceae palaeo-polyploidization history and plant inulin production.</title>
        <authorList>
            <person name="Fan W."/>
            <person name="Wang S."/>
            <person name="Wang H."/>
            <person name="Wang A."/>
            <person name="Jiang F."/>
            <person name="Liu H."/>
            <person name="Zhao H."/>
            <person name="Xu D."/>
            <person name="Zhang Y."/>
        </authorList>
    </citation>
    <scope>NUCLEOTIDE SEQUENCE [LARGE SCALE GENOMIC DNA]</scope>
    <source>
        <strain evidence="2">cv. Punajuju</strain>
    </source>
</reference>
<evidence type="ECO:0000313" key="1">
    <source>
        <dbReference type="EMBL" id="KAI3768820.1"/>
    </source>
</evidence>